<dbReference type="InterPro" id="IPR011623">
    <property type="entry name" value="7TMR_DISM_rcpt_extracell_dom1"/>
</dbReference>
<dbReference type="CDD" id="cd01949">
    <property type="entry name" value="GGDEF"/>
    <property type="match status" value="1"/>
</dbReference>
<evidence type="ECO:0000256" key="4">
    <source>
        <dbReference type="SAM" id="MobiDB-lite"/>
    </source>
</evidence>
<dbReference type="Pfam" id="PF07695">
    <property type="entry name" value="7TMR-DISM_7TM"/>
    <property type="match status" value="1"/>
</dbReference>
<dbReference type="SMART" id="SM00267">
    <property type="entry name" value="GGDEF"/>
    <property type="match status" value="1"/>
</dbReference>
<keyword evidence="3" id="KW-0175">Coiled coil</keyword>
<name>A0A839IRI1_9GAMM</name>
<proteinExistence type="predicted"/>
<evidence type="ECO:0000313" key="8">
    <source>
        <dbReference type="Proteomes" id="UP000565262"/>
    </source>
</evidence>
<evidence type="ECO:0000256" key="1">
    <source>
        <dbReference type="ARBA" id="ARBA00012528"/>
    </source>
</evidence>
<dbReference type="RefSeq" id="WP_182808826.1">
    <property type="nucleotide sequence ID" value="NZ_JACJFM010000011.1"/>
</dbReference>
<dbReference type="InterPro" id="IPR000160">
    <property type="entry name" value="GGDEF_dom"/>
</dbReference>
<evidence type="ECO:0000256" key="2">
    <source>
        <dbReference type="ARBA" id="ARBA00034247"/>
    </source>
</evidence>
<dbReference type="AlphaFoldDB" id="A0A839IRI1"/>
<comment type="caution">
    <text evidence="7">The sequence shown here is derived from an EMBL/GenBank/DDBJ whole genome shotgun (WGS) entry which is preliminary data.</text>
</comment>
<comment type="catalytic activity">
    <reaction evidence="2">
        <text>2 GTP = 3',3'-c-di-GMP + 2 diphosphate</text>
        <dbReference type="Rhea" id="RHEA:24898"/>
        <dbReference type="ChEBI" id="CHEBI:33019"/>
        <dbReference type="ChEBI" id="CHEBI:37565"/>
        <dbReference type="ChEBI" id="CHEBI:58805"/>
        <dbReference type="EC" id="2.7.7.65"/>
    </reaction>
</comment>
<feature type="compositionally biased region" description="Basic residues" evidence="4">
    <location>
        <begin position="610"/>
        <end position="621"/>
    </location>
</feature>
<dbReference type="InterPro" id="IPR050469">
    <property type="entry name" value="Diguanylate_Cyclase"/>
</dbReference>
<feature type="transmembrane region" description="Helical" evidence="5">
    <location>
        <begin position="389"/>
        <end position="408"/>
    </location>
</feature>
<dbReference type="EMBL" id="JACJFM010000011">
    <property type="protein sequence ID" value="MBB1487047.1"/>
    <property type="molecule type" value="Genomic_DNA"/>
</dbReference>
<dbReference type="NCBIfam" id="TIGR00254">
    <property type="entry name" value="GGDEF"/>
    <property type="match status" value="1"/>
</dbReference>
<protein>
    <recommendedName>
        <fullName evidence="1">diguanylate cyclase</fullName>
        <ecNumber evidence="1">2.7.7.65</ecNumber>
    </recommendedName>
</protein>
<evidence type="ECO:0000256" key="5">
    <source>
        <dbReference type="SAM" id="Phobius"/>
    </source>
</evidence>
<feature type="transmembrane region" description="Helical" evidence="5">
    <location>
        <begin position="272"/>
        <end position="291"/>
    </location>
</feature>
<dbReference type="PANTHER" id="PTHR45138:SF9">
    <property type="entry name" value="DIGUANYLATE CYCLASE DGCM-RELATED"/>
    <property type="match status" value="1"/>
</dbReference>
<dbReference type="Pfam" id="PF00990">
    <property type="entry name" value="GGDEF"/>
    <property type="match status" value="1"/>
</dbReference>
<keyword evidence="5" id="KW-0812">Transmembrane</keyword>
<feature type="transmembrane region" description="Helical" evidence="5">
    <location>
        <begin position="361"/>
        <end position="383"/>
    </location>
</feature>
<dbReference type="GO" id="GO:0052621">
    <property type="term" value="F:diguanylate cyclase activity"/>
    <property type="evidence" value="ECO:0007669"/>
    <property type="project" value="UniProtKB-EC"/>
</dbReference>
<keyword evidence="5" id="KW-1133">Transmembrane helix</keyword>
<evidence type="ECO:0000313" key="7">
    <source>
        <dbReference type="EMBL" id="MBB1487047.1"/>
    </source>
</evidence>
<organism evidence="7 8">
    <name type="scientific">Oceanospirillum sediminis</name>
    <dbReference type="NCBI Taxonomy" id="2760088"/>
    <lineage>
        <taxon>Bacteria</taxon>
        <taxon>Pseudomonadati</taxon>
        <taxon>Pseudomonadota</taxon>
        <taxon>Gammaproteobacteria</taxon>
        <taxon>Oceanospirillales</taxon>
        <taxon>Oceanospirillaceae</taxon>
        <taxon>Oceanospirillum</taxon>
    </lineage>
</organism>
<keyword evidence="5" id="KW-0472">Membrane</keyword>
<dbReference type="SUPFAM" id="SSF55073">
    <property type="entry name" value="Nucleotide cyclase"/>
    <property type="match status" value="1"/>
</dbReference>
<accession>A0A839IRI1</accession>
<dbReference type="PANTHER" id="PTHR45138">
    <property type="entry name" value="REGULATORY COMPONENTS OF SENSORY TRANSDUCTION SYSTEM"/>
    <property type="match status" value="1"/>
</dbReference>
<dbReference type="PROSITE" id="PS50887">
    <property type="entry name" value="GGDEF"/>
    <property type="match status" value="1"/>
</dbReference>
<dbReference type="InterPro" id="IPR029787">
    <property type="entry name" value="Nucleotide_cyclase"/>
</dbReference>
<gene>
    <name evidence="7" type="ORF">H4O21_10530</name>
</gene>
<dbReference type="Proteomes" id="UP000565262">
    <property type="component" value="Unassembled WGS sequence"/>
</dbReference>
<keyword evidence="8" id="KW-1185">Reference proteome</keyword>
<feature type="domain" description="GGDEF" evidence="6">
    <location>
        <begin position="487"/>
        <end position="626"/>
    </location>
</feature>
<dbReference type="EC" id="2.7.7.65" evidence="1"/>
<evidence type="ECO:0000256" key="3">
    <source>
        <dbReference type="SAM" id="Coils"/>
    </source>
</evidence>
<feature type="transmembrane region" description="Helical" evidence="5">
    <location>
        <begin position="208"/>
        <end position="231"/>
    </location>
</feature>
<feature type="region of interest" description="Disordered" evidence="4">
    <location>
        <begin position="605"/>
        <end position="633"/>
    </location>
</feature>
<dbReference type="Gene3D" id="3.30.70.270">
    <property type="match status" value="1"/>
</dbReference>
<reference evidence="7 8" key="1">
    <citation type="submission" date="2020-08" db="EMBL/GenBank/DDBJ databases">
        <title>Oceanospirillum sp. nov. isolated from marine sediment.</title>
        <authorList>
            <person name="Ji X."/>
        </authorList>
    </citation>
    <scope>NUCLEOTIDE SEQUENCE [LARGE SCALE GENOMIC DNA]</scope>
    <source>
        <strain evidence="7 8">D5</strain>
    </source>
</reference>
<evidence type="ECO:0000259" key="6">
    <source>
        <dbReference type="PROSITE" id="PS50887"/>
    </source>
</evidence>
<dbReference type="InterPro" id="IPR043128">
    <property type="entry name" value="Rev_trsase/Diguanyl_cyclase"/>
</dbReference>
<feature type="transmembrane region" description="Helical" evidence="5">
    <location>
        <begin position="328"/>
        <end position="349"/>
    </location>
</feature>
<feature type="transmembrane region" description="Helical" evidence="5">
    <location>
        <begin position="238"/>
        <end position="260"/>
    </location>
</feature>
<feature type="coiled-coil region" evidence="3">
    <location>
        <begin position="431"/>
        <end position="465"/>
    </location>
</feature>
<sequence>MLQFRMDRGLLSSFCYVSLMLIIFASVIVSAGSGSGRPLAFPAAMGETTLTFWYPDSSDPLPLDGEWMGFPDQLLSPAEVEDNLHYSLPVLFPDIWQPPGPRRHMMTYTLLLKKVPQQTELALFVPEIKNSFRLFVNGREVFNGGYASASVDHARGYSGDRIVSLGKLPPETRLVLQVSNYGHARGGVHSPIILATDDEWQSYYQKNILIEGVVICLAILAGILLLTEFLLIPDHKELLWIGLFALVLAGYTGTTGLGSFSTLFGYFPWPLAVRLEYIGFATAIPLFANWLQSLYRQDIKFRIVKYLNWAAASFLIFILLTPSELFTGLLHLLLLFMTFCLLTSVWMMTMLFIRNRAGVRILIFGAFALMTGISHDLSVFLGLWQGDDLLGVGILIFLVSQIGFLTYYRTQEQIRMLDFNRSLQNRVLETEKLAYTRKAELENKMHELEIKKQEYQRLITEDELTGLMNRHCFFEQIGRRIERNRRVSHAIVMIDVDRFKQICDHYGRDLADLVLKKVARQLVQEAEGRFDWIPARYGSDEFIFWLGGVDADQAAQVARRIQTNISRLKMPVSGRGEDAFRFTVSTGVATNAQGQNLDQLLARASDAVHQQRKQSQKKKHPGMGQEVSLSDHLNTTLFHQKGDSV</sequence>
<feature type="transmembrane region" description="Helical" evidence="5">
    <location>
        <begin position="303"/>
        <end position="322"/>
    </location>
</feature>